<dbReference type="InterPro" id="IPR052203">
    <property type="entry name" value="GHMP_Kinase-Related"/>
</dbReference>
<dbReference type="Pfam" id="PF07959">
    <property type="entry name" value="Fucose_pyrophosphorylase"/>
    <property type="match status" value="1"/>
</dbReference>
<organism evidence="6 7">
    <name type="scientific">Prorocentrum cordatum</name>
    <dbReference type="NCBI Taxonomy" id="2364126"/>
    <lineage>
        <taxon>Eukaryota</taxon>
        <taxon>Sar</taxon>
        <taxon>Alveolata</taxon>
        <taxon>Dinophyceae</taxon>
        <taxon>Prorocentrales</taxon>
        <taxon>Prorocentraceae</taxon>
        <taxon>Prorocentrum</taxon>
    </lineage>
</organism>
<evidence type="ECO:0000313" key="6">
    <source>
        <dbReference type="EMBL" id="CAK0903532.1"/>
    </source>
</evidence>
<protein>
    <recommendedName>
        <fullName evidence="5">GDP-fucose pyrophosphorylase domain-containing protein</fullName>
    </recommendedName>
</protein>
<evidence type="ECO:0000256" key="2">
    <source>
        <dbReference type="ARBA" id="ARBA00022741"/>
    </source>
</evidence>
<feature type="domain" description="GDP-fucose pyrophosphorylase" evidence="5">
    <location>
        <begin position="122"/>
        <end position="381"/>
    </location>
</feature>
<sequence length="428" mass="46613">DLSARAVRVPGWPPPRDRRPRRRRRPGPRPVGRWCRLQRPFHVVVTASTPRQRDQYRDLVRRRTDAGLYPPELKFFFCNDPQAGRVGSGGGTLLALVELYRHESGTAGAIDPAKAAEFYGARRVLVLHAGGESRRLPCYVPEGKLFAPLSLPTEVCGAPCPPVVLDIVLQLYFKYPWAKGEVILASGDVIVNFDVREFSEAESAGKFLRGDICGFGKGTSFEQGSRHGVFAFDNASAREGVPTLAVRDFHQKSPPEVLARECAATADPTKCAVDTGIFSLGPRWVGAFLELAAAPLPGPEAMTVLDAVEASKLFFDFYLECVTASLLGQSAEAFVGRMAAGGSKMAPAQLELMHRHLSPLELRGAMVAGGAFLHFGTVTEFPDSSVAAVEQVRMQPLGGQILTLPWSETWFLPAHSRSIPLNPARSRL</sequence>
<gene>
    <name evidence="6" type="ORF">PCOR1329_LOCUS79832</name>
</gene>
<feature type="compositionally biased region" description="Basic residues" evidence="4">
    <location>
        <begin position="18"/>
        <end position="27"/>
    </location>
</feature>
<dbReference type="EMBL" id="CAUYUJ010021248">
    <property type="protein sequence ID" value="CAK0903532.1"/>
    <property type="molecule type" value="Genomic_DNA"/>
</dbReference>
<dbReference type="PANTHER" id="PTHR32463:SF0">
    <property type="entry name" value="L-FUCOSE KINASE"/>
    <property type="match status" value="1"/>
</dbReference>
<comment type="caution">
    <text evidence="6">The sequence shown here is derived from an EMBL/GenBank/DDBJ whole genome shotgun (WGS) entry which is preliminary data.</text>
</comment>
<evidence type="ECO:0000256" key="1">
    <source>
        <dbReference type="ARBA" id="ARBA00022679"/>
    </source>
</evidence>
<accession>A0ABN9XU16</accession>
<evidence type="ECO:0000259" key="5">
    <source>
        <dbReference type="Pfam" id="PF07959"/>
    </source>
</evidence>
<reference evidence="6" key="1">
    <citation type="submission" date="2023-10" db="EMBL/GenBank/DDBJ databases">
        <authorList>
            <person name="Chen Y."/>
            <person name="Shah S."/>
            <person name="Dougan E. K."/>
            <person name="Thang M."/>
            <person name="Chan C."/>
        </authorList>
    </citation>
    <scope>NUCLEOTIDE SEQUENCE [LARGE SCALE GENOMIC DNA]</scope>
</reference>
<keyword evidence="7" id="KW-1185">Reference proteome</keyword>
<keyword evidence="1" id="KW-0808">Transferase</keyword>
<dbReference type="InterPro" id="IPR012887">
    <property type="entry name" value="GDP_fucose_pyrophosphorylase"/>
</dbReference>
<name>A0ABN9XU16_9DINO</name>
<evidence type="ECO:0000313" key="7">
    <source>
        <dbReference type="Proteomes" id="UP001189429"/>
    </source>
</evidence>
<proteinExistence type="predicted"/>
<feature type="non-terminal residue" evidence="6">
    <location>
        <position position="1"/>
    </location>
</feature>
<keyword evidence="3" id="KW-0418">Kinase</keyword>
<keyword evidence="2" id="KW-0547">Nucleotide-binding</keyword>
<evidence type="ECO:0000256" key="3">
    <source>
        <dbReference type="ARBA" id="ARBA00022777"/>
    </source>
</evidence>
<evidence type="ECO:0000256" key="4">
    <source>
        <dbReference type="SAM" id="MobiDB-lite"/>
    </source>
</evidence>
<feature type="region of interest" description="Disordered" evidence="4">
    <location>
        <begin position="1"/>
        <end position="31"/>
    </location>
</feature>
<dbReference type="PANTHER" id="PTHR32463">
    <property type="entry name" value="L-FUCOSE KINASE"/>
    <property type="match status" value="1"/>
</dbReference>
<dbReference type="Proteomes" id="UP001189429">
    <property type="component" value="Unassembled WGS sequence"/>
</dbReference>